<dbReference type="OrthoDB" id="1654383at2"/>
<evidence type="ECO:0000256" key="1">
    <source>
        <dbReference type="SAM" id="Phobius"/>
    </source>
</evidence>
<feature type="transmembrane region" description="Helical" evidence="1">
    <location>
        <begin position="213"/>
        <end position="246"/>
    </location>
</feature>
<feature type="transmembrane region" description="Helical" evidence="1">
    <location>
        <begin position="81"/>
        <end position="103"/>
    </location>
</feature>
<name>A0A419T703_9FIRM</name>
<feature type="transmembrane region" description="Helical" evidence="1">
    <location>
        <begin position="172"/>
        <end position="193"/>
    </location>
</feature>
<accession>A0A419T703</accession>
<feature type="transmembrane region" description="Helical" evidence="1">
    <location>
        <begin position="20"/>
        <end position="40"/>
    </location>
</feature>
<comment type="caution">
    <text evidence="2">The sequence shown here is derived from an EMBL/GenBank/DDBJ whole genome shotgun (WGS) entry which is preliminary data.</text>
</comment>
<protein>
    <recommendedName>
        <fullName evidence="4">Integral membrane protein (Intg_mem_TP0381)</fullName>
    </recommendedName>
</protein>
<dbReference type="Proteomes" id="UP000284277">
    <property type="component" value="Unassembled WGS sequence"/>
</dbReference>
<proteinExistence type="predicted"/>
<keyword evidence="3" id="KW-1185">Reference proteome</keyword>
<keyword evidence="1" id="KW-0812">Transmembrane</keyword>
<feature type="transmembrane region" description="Helical" evidence="1">
    <location>
        <begin position="52"/>
        <end position="75"/>
    </location>
</feature>
<sequence length="264" mass="30165">MRDFLERTAWPMNPPLPYSLFHILFLAVGLTLAVLLAYITSKHIYKKHLTRLLFVCGLVLAGTEAYKQLFLYYVVNEQSYNWWYFPFQLCSLPMYFCLILPFVPGKKGQTILCTFMQDFNLLGGVMALAEPSGLFHPYWLLTLHGLIWHLLLIYIGLVIAFSQLSDDTLKGFVKTIPLFLLCCFIASIINRTAKPLGQADMFYISPYYPSAQIVFHEIAVALGIGIGNLVYLFATCFGGFVFHCIFNRIHLRPVSYKRPMTSAD</sequence>
<keyword evidence="1" id="KW-0472">Membrane</keyword>
<dbReference type="EMBL" id="MCIA01000007">
    <property type="protein sequence ID" value="RKD33344.1"/>
    <property type="molecule type" value="Genomic_DNA"/>
</dbReference>
<dbReference type="RefSeq" id="WP_120195941.1">
    <property type="nucleotide sequence ID" value="NZ_MCIA01000007.1"/>
</dbReference>
<evidence type="ECO:0000313" key="2">
    <source>
        <dbReference type="EMBL" id="RKD33344.1"/>
    </source>
</evidence>
<feature type="transmembrane region" description="Helical" evidence="1">
    <location>
        <begin position="141"/>
        <end position="160"/>
    </location>
</feature>
<keyword evidence="1" id="KW-1133">Transmembrane helix</keyword>
<evidence type="ECO:0008006" key="4">
    <source>
        <dbReference type="Google" id="ProtNLM"/>
    </source>
</evidence>
<dbReference type="AlphaFoldDB" id="A0A419T703"/>
<gene>
    <name evidence="2" type="ORF">BET01_15105</name>
</gene>
<evidence type="ECO:0000313" key="3">
    <source>
        <dbReference type="Proteomes" id="UP000284277"/>
    </source>
</evidence>
<dbReference type="Pfam" id="PF14808">
    <property type="entry name" value="TMEM164"/>
    <property type="match status" value="1"/>
</dbReference>
<organism evidence="2 3">
    <name type="scientific">Lacrimispora algidixylanolytica</name>
    <dbReference type="NCBI Taxonomy" id="94868"/>
    <lineage>
        <taxon>Bacteria</taxon>
        <taxon>Bacillati</taxon>
        <taxon>Bacillota</taxon>
        <taxon>Clostridia</taxon>
        <taxon>Lachnospirales</taxon>
        <taxon>Lachnospiraceae</taxon>
        <taxon>Lacrimispora</taxon>
    </lineage>
</organism>
<reference evidence="2 3" key="1">
    <citation type="submission" date="2016-08" db="EMBL/GenBank/DDBJ databases">
        <title>A new outlook on sporulation: Clostridium algidixylanolyticum.</title>
        <authorList>
            <person name="Poppleton D.I."/>
            <person name="Gribaldo S."/>
        </authorList>
    </citation>
    <scope>NUCLEOTIDE SEQUENCE [LARGE SCALE GENOMIC DNA]</scope>
    <source>
        <strain evidence="2 3">SPL73</strain>
    </source>
</reference>